<organism evidence="1">
    <name type="scientific">Oryza meridionalis</name>
    <dbReference type="NCBI Taxonomy" id="40149"/>
    <lineage>
        <taxon>Eukaryota</taxon>
        <taxon>Viridiplantae</taxon>
        <taxon>Streptophyta</taxon>
        <taxon>Embryophyta</taxon>
        <taxon>Tracheophyta</taxon>
        <taxon>Spermatophyta</taxon>
        <taxon>Magnoliopsida</taxon>
        <taxon>Liliopsida</taxon>
        <taxon>Poales</taxon>
        <taxon>Poaceae</taxon>
        <taxon>BOP clade</taxon>
        <taxon>Oryzoideae</taxon>
        <taxon>Oryzeae</taxon>
        <taxon>Oryzinae</taxon>
        <taxon>Oryza</taxon>
    </lineage>
</organism>
<keyword evidence="2" id="KW-1185">Reference proteome</keyword>
<name>A0A0E0D801_9ORYZ</name>
<evidence type="ECO:0000313" key="2">
    <source>
        <dbReference type="Proteomes" id="UP000008021"/>
    </source>
</evidence>
<dbReference type="AlphaFoldDB" id="A0A0E0D801"/>
<dbReference type="HOGENOM" id="CLU_2780146_0_0_1"/>
<evidence type="ECO:0000313" key="1">
    <source>
        <dbReference type="EnsemblPlants" id="OMERI03G34040.7"/>
    </source>
</evidence>
<sequence length="70" mass="7680">MSTVCRSEVASKKIGSSALAFPSFGNDLHAPMAARGPLLASDDEFTTYFRLSSRRSMPQCLYTSPIEFMV</sequence>
<accession>A0A0E0D801</accession>
<reference evidence="1" key="2">
    <citation type="submission" date="2018-05" db="EMBL/GenBank/DDBJ databases">
        <title>OmerRS3 (Oryza meridionalis Reference Sequence Version 3).</title>
        <authorList>
            <person name="Zhang J."/>
            <person name="Kudrna D."/>
            <person name="Lee S."/>
            <person name="Talag J."/>
            <person name="Welchert J."/>
            <person name="Wing R.A."/>
        </authorList>
    </citation>
    <scope>NUCLEOTIDE SEQUENCE [LARGE SCALE GENOMIC DNA]</scope>
    <source>
        <strain evidence="1">cv. OR44</strain>
    </source>
</reference>
<dbReference type="Proteomes" id="UP000008021">
    <property type="component" value="Chromosome 3"/>
</dbReference>
<dbReference type="Gramene" id="OMERI03G34040.7">
    <property type="protein sequence ID" value="OMERI03G34040.7"/>
    <property type="gene ID" value="OMERI03G34040"/>
</dbReference>
<dbReference type="EnsemblPlants" id="OMERI03G34040.7">
    <property type="protein sequence ID" value="OMERI03G34040.7"/>
    <property type="gene ID" value="OMERI03G34040"/>
</dbReference>
<proteinExistence type="predicted"/>
<protein>
    <submittedName>
        <fullName evidence="1">Uncharacterized protein</fullName>
    </submittedName>
</protein>
<reference evidence="1" key="1">
    <citation type="submission" date="2015-04" db="UniProtKB">
        <authorList>
            <consortium name="EnsemblPlants"/>
        </authorList>
    </citation>
    <scope>IDENTIFICATION</scope>
</reference>